<proteinExistence type="predicted"/>
<dbReference type="InterPro" id="IPR010982">
    <property type="entry name" value="Lambda_DNA-bd_dom_sf"/>
</dbReference>
<gene>
    <name evidence="1" type="ORF">Q3M24_23110</name>
</gene>
<dbReference type="SUPFAM" id="SSF47413">
    <property type="entry name" value="lambda repressor-like DNA-binding domains"/>
    <property type="match status" value="1"/>
</dbReference>
<accession>A0AAU8LVM6</accession>
<organism evidence="1">
    <name type="scientific">Candidatus Electrothrix aestuarii</name>
    <dbReference type="NCBI Taxonomy" id="3062594"/>
    <lineage>
        <taxon>Bacteria</taxon>
        <taxon>Pseudomonadati</taxon>
        <taxon>Thermodesulfobacteriota</taxon>
        <taxon>Desulfobulbia</taxon>
        <taxon>Desulfobulbales</taxon>
        <taxon>Desulfobulbaceae</taxon>
        <taxon>Candidatus Electrothrix</taxon>
    </lineage>
</organism>
<dbReference type="KEGG" id="eaj:Q3M24_23110"/>
<reference evidence="1" key="2">
    <citation type="submission" date="2024-06" db="EMBL/GenBank/DDBJ databases">
        <authorList>
            <person name="Plum-Jensen L.E."/>
            <person name="Schramm A."/>
            <person name="Marshall I.P.G."/>
        </authorList>
    </citation>
    <scope>NUCLEOTIDE SEQUENCE</scope>
    <source>
        <strain evidence="1">Rat1</strain>
    </source>
</reference>
<dbReference type="AlphaFoldDB" id="A0AAU8LVM6"/>
<sequence length="95" mass="10844">MKKTNKHYGTSFDNFLEEEGIFHEVEAIAIKKYFAAMVEKKMVEDSITKSKLAELMHTSRSAVNRLLDPNNDSITLKTMENAAKVIGKKIRLELI</sequence>
<protein>
    <submittedName>
        <fullName evidence="1">Fis family transcriptional regulator</fullName>
    </submittedName>
</protein>
<dbReference type="GO" id="GO:0003677">
    <property type="term" value="F:DNA binding"/>
    <property type="evidence" value="ECO:0007669"/>
    <property type="project" value="InterPro"/>
</dbReference>
<dbReference type="EMBL" id="CP159373">
    <property type="protein sequence ID" value="XCN73122.1"/>
    <property type="molecule type" value="Genomic_DNA"/>
</dbReference>
<evidence type="ECO:0000313" key="1">
    <source>
        <dbReference type="EMBL" id="XCN73122.1"/>
    </source>
</evidence>
<name>A0AAU8LVM6_9BACT</name>
<reference evidence="1" key="1">
    <citation type="journal article" date="2024" name="Syst. Appl. Microbiol.">
        <title>First single-strain enrichments of Electrothrix cable bacteria, description of E. aestuarii sp. nov. and E. rattekaaiensis sp. nov., and proposal of a cable bacteria taxonomy following the rules of the SeqCode.</title>
        <authorList>
            <person name="Plum-Jensen L.E."/>
            <person name="Schramm A."/>
            <person name="Marshall I.P.G."/>
        </authorList>
    </citation>
    <scope>NUCLEOTIDE SEQUENCE</scope>
    <source>
        <strain evidence="1">Rat1</strain>
    </source>
</reference>
<dbReference type="Gene3D" id="1.10.260.40">
    <property type="entry name" value="lambda repressor-like DNA-binding domains"/>
    <property type="match status" value="1"/>
</dbReference>